<keyword evidence="4" id="KW-1185">Reference proteome</keyword>
<dbReference type="Pfam" id="PF00582">
    <property type="entry name" value="Usp"/>
    <property type="match status" value="1"/>
</dbReference>
<dbReference type="InterPro" id="IPR006015">
    <property type="entry name" value="Universal_stress_UspA"/>
</dbReference>
<dbReference type="RefSeq" id="WP_320425325.1">
    <property type="nucleotide sequence ID" value="NZ_JAXCLA010000008.1"/>
</dbReference>
<name>A0ABU5DM24_9BURK</name>
<protein>
    <submittedName>
        <fullName evidence="3">Universal stress protein</fullName>
    </submittedName>
</protein>
<dbReference type="InterPro" id="IPR014729">
    <property type="entry name" value="Rossmann-like_a/b/a_fold"/>
</dbReference>
<proteinExistence type="inferred from homology"/>
<sequence>MYQRILVPVDGSGTSARGLEEAIKIGKLSGARLKLLHLVEQLLYAPGLYAEVLPLMREEGERVLAQARAQVEAAGLAVETKLLETQGVRLAEFVNNEARAWPAELIVIGTHGRRGISRLLLGSDAEQVLRLADTPVLLVRGQDEPAAA</sequence>
<dbReference type="Proteomes" id="UP001285263">
    <property type="component" value="Unassembled WGS sequence"/>
</dbReference>
<dbReference type="EMBL" id="JAXCLA010000008">
    <property type="protein sequence ID" value="MDY0747353.1"/>
    <property type="molecule type" value="Genomic_DNA"/>
</dbReference>
<dbReference type="SUPFAM" id="SSF52402">
    <property type="entry name" value="Adenine nucleotide alpha hydrolases-like"/>
    <property type="match status" value="1"/>
</dbReference>
<evidence type="ECO:0000313" key="3">
    <source>
        <dbReference type="EMBL" id="MDY0747353.1"/>
    </source>
</evidence>
<accession>A0ABU5DM24</accession>
<evidence type="ECO:0000256" key="1">
    <source>
        <dbReference type="ARBA" id="ARBA00008791"/>
    </source>
</evidence>
<dbReference type="PRINTS" id="PR01438">
    <property type="entry name" value="UNVRSLSTRESS"/>
</dbReference>
<dbReference type="PANTHER" id="PTHR46268:SF15">
    <property type="entry name" value="UNIVERSAL STRESS PROTEIN HP_0031"/>
    <property type="match status" value="1"/>
</dbReference>
<dbReference type="Gene3D" id="3.40.50.620">
    <property type="entry name" value="HUPs"/>
    <property type="match status" value="1"/>
</dbReference>
<evidence type="ECO:0000259" key="2">
    <source>
        <dbReference type="Pfam" id="PF00582"/>
    </source>
</evidence>
<dbReference type="PANTHER" id="PTHR46268">
    <property type="entry name" value="STRESS RESPONSE PROTEIN NHAX"/>
    <property type="match status" value="1"/>
</dbReference>
<feature type="domain" description="UspA" evidence="2">
    <location>
        <begin position="1"/>
        <end position="140"/>
    </location>
</feature>
<comment type="similarity">
    <text evidence="1">Belongs to the universal stress protein A family.</text>
</comment>
<gene>
    <name evidence="3" type="ORF">SNE35_22815</name>
</gene>
<dbReference type="CDD" id="cd00293">
    <property type="entry name" value="USP-like"/>
    <property type="match status" value="1"/>
</dbReference>
<reference evidence="3 4" key="1">
    <citation type="submission" date="2023-11" db="EMBL/GenBank/DDBJ databases">
        <title>Paucibacter sp. nov., isolated from fresh soil in Korea.</title>
        <authorList>
            <person name="Le N.T.T."/>
        </authorList>
    </citation>
    <scope>NUCLEOTIDE SEQUENCE [LARGE SCALE GENOMIC DNA]</scope>
    <source>
        <strain evidence="3 4">R3-3</strain>
    </source>
</reference>
<dbReference type="InterPro" id="IPR006016">
    <property type="entry name" value="UspA"/>
</dbReference>
<organism evidence="3 4">
    <name type="scientific">Roseateles agri</name>
    <dbReference type="NCBI Taxonomy" id="3098619"/>
    <lineage>
        <taxon>Bacteria</taxon>
        <taxon>Pseudomonadati</taxon>
        <taxon>Pseudomonadota</taxon>
        <taxon>Betaproteobacteria</taxon>
        <taxon>Burkholderiales</taxon>
        <taxon>Sphaerotilaceae</taxon>
        <taxon>Roseateles</taxon>
    </lineage>
</organism>
<evidence type="ECO:0000313" key="4">
    <source>
        <dbReference type="Proteomes" id="UP001285263"/>
    </source>
</evidence>
<comment type="caution">
    <text evidence="3">The sequence shown here is derived from an EMBL/GenBank/DDBJ whole genome shotgun (WGS) entry which is preliminary data.</text>
</comment>